<evidence type="ECO:0000313" key="1">
    <source>
        <dbReference type="EMBL" id="KAA1128462.1"/>
    </source>
</evidence>
<gene>
    <name evidence="1" type="ORF">PGTUg99_010346</name>
</gene>
<proteinExistence type="predicted"/>
<protein>
    <submittedName>
        <fullName evidence="1">Uncharacterized protein</fullName>
    </submittedName>
</protein>
<accession>A0A5B0RT06</accession>
<comment type="caution">
    <text evidence="1">The sequence shown here is derived from an EMBL/GenBank/DDBJ whole genome shotgun (WGS) entry which is preliminary data.</text>
</comment>
<dbReference type="EMBL" id="VDEP01000141">
    <property type="protein sequence ID" value="KAA1128462.1"/>
    <property type="molecule type" value="Genomic_DNA"/>
</dbReference>
<dbReference type="AlphaFoldDB" id="A0A5B0RT06"/>
<reference evidence="1 2" key="1">
    <citation type="submission" date="2019-05" db="EMBL/GenBank/DDBJ databases">
        <title>Emergence of the Ug99 lineage of the wheat stem rust pathogen through somatic hybridization.</title>
        <authorList>
            <person name="Li F."/>
            <person name="Upadhyaya N.M."/>
            <person name="Sperschneider J."/>
            <person name="Matny O."/>
            <person name="Nguyen-Phuc H."/>
            <person name="Mago R."/>
            <person name="Raley C."/>
            <person name="Miller M.E."/>
            <person name="Silverstein K.A.T."/>
            <person name="Henningsen E."/>
            <person name="Hirsch C.D."/>
            <person name="Visser B."/>
            <person name="Pretorius Z.A."/>
            <person name="Steffenson B.J."/>
            <person name="Schwessinger B."/>
            <person name="Dodds P.N."/>
            <person name="Figueroa M."/>
        </authorList>
    </citation>
    <scope>NUCLEOTIDE SEQUENCE [LARGE SCALE GENOMIC DNA]</scope>
    <source>
        <strain evidence="1 2">Ug99</strain>
    </source>
</reference>
<sequence>MATHSAIGCHSNATESYLYVLNSLAGTSFARVADALHLEHNCACFKAGPSRGQSQSTTSCPIAFLSGSAQSKYLNILFRFRLRSDISFSLSRSHL</sequence>
<name>A0A5B0RT06_PUCGR</name>
<evidence type="ECO:0000313" key="2">
    <source>
        <dbReference type="Proteomes" id="UP000325313"/>
    </source>
</evidence>
<dbReference type="Proteomes" id="UP000325313">
    <property type="component" value="Unassembled WGS sequence"/>
</dbReference>
<organism evidence="1 2">
    <name type="scientific">Puccinia graminis f. sp. tritici</name>
    <dbReference type="NCBI Taxonomy" id="56615"/>
    <lineage>
        <taxon>Eukaryota</taxon>
        <taxon>Fungi</taxon>
        <taxon>Dikarya</taxon>
        <taxon>Basidiomycota</taxon>
        <taxon>Pucciniomycotina</taxon>
        <taxon>Pucciniomycetes</taxon>
        <taxon>Pucciniales</taxon>
        <taxon>Pucciniaceae</taxon>
        <taxon>Puccinia</taxon>
    </lineage>
</organism>